<dbReference type="Proteomes" id="UP000006178">
    <property type="component" value="Plasmid pMU3262"/>
</dbReference>
<dbReference type="EMBL" id="CP003185">
    <property type="protein sequence ID" value="AFK94241.1"/>
    <property type="molecule type" value="Genomic_DNA"/>
</dbReference>
<dbReference type="Pfam" id="PF25164">
    <property type="entry name" value="CoiA_N"/>
    <property type="match status" value="1"/>
</dbReference>
<geneLocation type="plasmid" evidence="2 3">
    <name>pMU3262</name>
</geneLocation>
<dbReference type="KEGG" id="tsh:Tsac_2692"/>
<evidence type="ECO:0000259" key="1">
    <source>
        <dbReference type="Pfam" id="PF25164"/>
    </source>
</evidence>
<sequence length="296" mass="34791">MPFGIRDGKLIHISDLSINERGLNCNCVCPKCGEKLIAKMGDIRKHHFSHFNDKCDYALETSIHLFAKEVLEQYKKIVLPELILKYSVNFNKLSDFDSNTYINPLELRTISIVKEQELTFDKVDIEERIDNIIPDIVLYKNNIPIIVEIAVTNFVSTRKKDKIRKLGISAIEIDLHDYNFFDKEKLKNAVIYETKCKKWIFNRKEVMHKKKIIEENKKNVRNNVEEEYTFPSFKNKKNTSNDDYKDPFDKEYICVICNKRTKNWGIRFGDGITCLCNNKECEKKICGKIYKLLTLL</sequence>
<gene>
    <name evidence="2" type="ordered locus">Tsac_2692</name>
</gene>
<organism evidence="2 3">
    <name type="scientific">Thermoanaerobacterium saccharolyticum (strain DSM 8691 / JW/SL-YS485)</name>
    <dbReference type="NCBI Taxonomy" id="1094508"/>
    <lineage>
        <taxon>Bacteria</taxon>
        <taxon>Bacillati</taxon>
        <taxon>Bacillota</taxon>
        <taxon>Clostridia</taxon>
        <taxon>Thermoanaerobacterales</taxon>
        <taxon>Thermoanaerobacteraceae</taxon>
        <taxon>Thermoanaerobacterium</taxon>
    </lineage>
</organism>
<accession>I3WBP0</accession>
<reference evidence="2 3" key="1">
    <citation type="journal article" date="2014" name="Appl. Environ. Microbiol.">
        <title>Profile of Secreted Hydrolases, Associated Proteins, and SlpA in Thermoanaerobacterium saccharolyticum during the Degradation of Hemicellulose.</title>
        <authorList>
            <person name="Currie D.H."/>
            <person name="Guss A.M."/>
            <person name="Herring C.D."/>
            <person name="Giannone R.J."/>
            <person name="Johnson C.M."/>
            <person name="Lankford P.K."/>
            <person name="Brown S.D."/>
            <person name="Hettich R.L."/>
            <person name="Lynd L.R."/>
        </authorList>
    </citation>
    <scope>NUCLEOTIDE SEQUENCE [LARGE SCALE GENOMIC DNA]</scope>
    <source>
        <strain evidence="3">DSM 8691 / JW/SL-YS485</strain>
    </source>
</reference>
<name>I3WBP0_THESW</name>
<proteinExistence type="predicted"/>
<dbReference type="AlphaFoldDB" id="I3WBP0"/>
<dbReference type="InterPro" id="IPR057253">
    <property type="entry name" value="CoiA-like_N"/>
</dbReference>
<dbReference type="BioCyc" id="TSAC1094508:GLMA-2739-MONOMER"/>
<keyword evidence="3" id="KW-1185">Reference proteome</keyword>
<keyword evidence="2" id="KW-0614">Plasmid</keyword>
<evidence type="ECO:0000313" key="2">
    <source>
        <dbReference type="EMBL" id="AFK94241.1"/>
    </source>
</evidence>
<feature type="domain" description="Competence protein CoiA-like N-terminal" evidence="1">
    <location>
        <begin position="26"/>
        <end position="57"/>
    </location>
</feature>
<evidence type="ECO:0000313" key="3">
    <source>
        <dbReference type="Proteomes" id="UP000006178"/>
    </source>
</evidence>
<dbReference type="PATRIC" id="fig|1094508.3.peg.2728"/>
<protein>
    <recommendedName>
        <fullName evidence="1">Competence protein CoiA-like N-terminal domain-containing protein</fullName>
    </recommendedName>
</protein>